<sequence>MSATPAPAPDTSVFGGGPASSLGAFAQLASRADVAGLVAVVTGGSAGLGLYAAQALALSGAQVYILGRRAEVLEAAVASIPVDSPGKLVAVQGIAGRFMDNYGKGGFDTTNFEQMQSELDSFTEEEFSEILAHAGTTVNTLGPYLCSTAFLPLLKQGTAWHATQAAGAWPRYTSQVMLVSSNAAVIKLPIINALYNMSKAATSHFGAMLSTMLAESGIRCNTLEPGLYPSDMTAAQGARHAATGHRELEGTNGAAIPAGRAGWPHEHAASVLYLASRASIFANGTRLRVDGGAVQKVPATD</sequence>
<keyword evidence="2" id="KW-0521">NADP</keyword>
<dbReference type="InterPro" id="IPR036291">
    <property type="entry name" value="NAD(P)-bd_dom_sf"/>
</dbReference>
<evidence type="ECO:0000256" key="3">
    <source>
        <dbReference type="ARBA" id="ARBA00023002"/>
    </source>
</evidence>
<dbReference type="Gene3D" id="3.40.50.720">
    <property type="entry name" value="NAD(P)-binding Rossmann-like Domain"/>
    <property type="match status" value="2"/>
</dbReference>
<dbReference type="Pfam" id="PF13561">
    <property type="entry name" value="adh_short_C2"/>
    <property type="match status" value="1"/>
</dbReference>
<dbReference type="InterPro" id="IPR052178">
    <property type="entry name" value="Sec_Metab_Biosynth_SDR"/>
</dbReference>
<dbReference type="InterPro" id="IPR020904">
    <property type="entry name" value="Sc_DH/Rdtase_CS"/>
</dbReference>
<dbReference type="GO" id="GO:0016491">
    <property type="term" value="F:oxidoreductase activity"/>
    <property type="evidence" value="ECO:0007669"/>
    <property type="project" value="UniProtKB-KW"/>
</dbReference>
<organism evidence="4 5">
    <name type="scientific">Tilletiopsis washingtonensis</name>
    <dbReference type="NCBI Taxonomy" id="58919"/>
    <lineage>
        <taxon>Eukaryota</taxon>
        <taxon>Fungi</taxon>
        <taxon>Dikarya</taxon>
        <taxon>Basidiomycota</taxon>
        <taxon>Ustilaginomycotina</taxon>
        <taxon>Exobasidiomycetes</taxon>
        <taxon>Entylomatales</taxon>
        <taxon>Entylomatales incertae sedis</taxon>
        <taxon>Tilletiopsis</taxon>
    </lineage>
</organism>
<protein>
    <submittedName>
        <fullName evidence="4">NAD(P)-binding protein</fullName>
    </submittedName>
</protein>
<proteinExistence type="inferred from homology"/>
<dbReference type="PROSITE" id="PS00061">
    <property type="entry name" value="ADH_SHORT"/>
    <property type="match status" value="1"/>
</dbReference>
<dbReference type="AlphaFoldDB" id="A0A316Z727"/>
<dbReference type="STRING" id="58919.A0A316Z727"/>
<accession>A0A316Z727</accession>
<comment type="similarity">
    <text evidence="1">Belongs to the short-chain dehydrogenases/reductases (SDR) family.</text>
</comment>
<dbReference type="PANTHER" id="PTHR43618:SF4">
    <property type="entry name" value="SHORT CHAIN DEHYDROGENASE_REDUCTASE FAMILY (AFU_ORTHOLOGUE AFUA_7G04540)"/>
    <property type="match status" value="1"/>
</dbReference>
<dbReference type="Proteomes" id="UP000245946">
    <property type="component" value="Unassembled WGS sequence"/>
</dbReference>
<keyword evidence="3" id="KW-0560">Oxidoreductase</keyword>
<reference evidence="4 5" key="1">
    <citation type="journal article" date="2018" name="Mol. Biol. Evol.">
        <title>Broad Genomic Sampling Reveals a Smut Pathogenic Ancestry of the Fungal Clade Ustilaginomycotina.</title>
        <authorList>
            <person name="Kijpornyongpan T."/>
            <person name="Mondo S.J."/>
            <person name="Barry K."/>
            <person name="Sandor L."/>
            <person name="Lee J."/>
            <person name="Lipzen A."/>
            <person name="Pangilinan J."/>
            <person name="LaButti K."/>
            <person name="Hainaut M."/>
            <person name="Henrissat B."/>
            <person name="Grigoriev I.V."/>
            <person name="Spatafora J.W."/>
            <person name="Aime M.C."/>
        </authorList>
    </citation>
    <scope>NUCLEOTIDE SEQUENCE [LARGE SCALE GENOMIC DNA]</scope>
    <source>
        <strain evidence="4 5">MCA 4186</strain>
    </source>
</reference>
<dbReference type="GeneID" id="37271718"/>
<dbReference type="EMBL" id="KZ819294">
    <property type="protein sequence ID" value="PWN97570.1"/>
    <property type="molecule type" value="Genomic_DNA"/>
</dbReference>
<dbReference type="PANTHER" id="PTHR43618">
    <property type="entry name" value="7-ALPHA-HYDROXYSTEROID DEHYDROGENASE"/>
    <property type="match status" value="1"/>
</dbReference>
<dbReference type="RefSeq" id="XP_025597849.1">
    <property type="nucleotide sequence ID" value="XM_025744174.1"/>
</dbReference>
<evidence type="ECO:0000256" key="2">
    <source>
        <dbReference type="ARBA" id="ARBA00022857"/>
    </source>
</evidence>
<dbReference type="SUPFAM" id="SSF51735">
    <property type="entry name" value="NAD(P)-binding Rossmann-fold domains"/>
    <property type="match status" value="1"/>
</dbReference>
<gene>
    <name evidence="4" type="ORF">FA09DRAFT_339075</name>
</gene>
<name>A0A316Z727_9BASI</name>
<dbReference type="PRINTS" id="PR00081">
    <property type="entry name" value="GDHRDH"/>
</dbReference>
<evidence type="ECO:0000313" key="5">
    <source>
        <dbReference type="Proteomes" id="UP000245946"/>
    </source>
</evidence>
<dbReference type="InterPro" id="IPR002347">
    <property type="entry name" value="SDR_fam"/>
</dbReference>
<dbReference type="Pfam" id="PF00106">
    <property type="entry name" value="adh_short"/>
    <property type="match status" value="1"/>
</dbReference>
<dbReference type="OrthoDB" id="3819888at2759"/>
<evidence type="ECO:0000313" key="4">
    <source>
        <dbReference type="EMBL" id="PWN97570.1"/>
    </source>
</evidence>
<dbReference type="CDD" id="cd05233">
    <property type="entry name" value="SDR_c"/>
    <property type="match status" value="1"/>
</dbReference>
<keyword evidence="5" id="KW-1185">Reference proteome</keyword>
<evidence type="ECO:0000256" key="1">
    <source>
        <dbReference type="ARBA" id="ARBA00006484"/>
    </source>
</evidence>